<sequence>IAGSRHLDLIGTALKSDVLSDLFETYEIDVVYRYDRIHENQPDQYVAEVPQLGLEFLFDSQQRLSTLFIEDTEINGFNPFEGDPVGLPRFGSKGDAITHAKRNAIELSEGRANFLGIIRDWVRFEHEKYSVHYEFVDSKLEKITVQARHA</sequence>
<evidence type="ECO:0000313" key="3">
    <source>
        <dbReference type="Proteomes" id="UP000035369"/>
    </source>
</evidence>
<comment type="caution">
    <text evidence="2">The sequence shown here is derived from an EMBL/GenBank/DDBJ whole genome shotgun (WGS) entry which is preliminary data.</text>
</comment>
<proteinExistence type="predicted"/>
<evidence type="ECO:0000313" key="2">
    <source>
        <dbReference type="EMBL" id="RXD53944.1"/>
    </source>
</evidence>
<protein>
    <submittedName>
        <fullName evidence="2">Uncharacterized protein</fullName>
    </submittedName>
</protein>
<accession>A0AAQ0YW25</accession>
<reference evidence="2 4" key="2">
    <citation type="submission" date="2018-02" db="EMBL/GenBank/DDBJ databases">
        <title>Characterization of Xanthomonas diversity in transplant houses and field plants.</title>
        <authorList>
            <person name="Abrahamian P."/>
            <person name="Timilsina S."/>
            <person name="Minsavage G.V."/>
            <person name="Goss E.M."/>
            <person name="Jones J.B."/>
            <person name="Vallad G.E."/>
        </authorList>
    </citation>
    <scope>NUCLEOTIDE SEQUENCE [LARGE SCALE GENOMIC DNA]</scope>
    <source>
        <strain evidence="2 4">GEV2132</strain>
    </source>
</reference>
<evidence type="ECO:0000313" key="1">
    <source>
        <dbReference type="EMBL" id="KLC04715.1"/>
    </source>
</evidence>
<name>A0AAQ0YW25_XANPE</name>
<dbReference type="EMBL" id="PUUL01000056">
    <property type="protein sequence ID" value="RXD53944.1"/>
    <property type="molecule type" value="Genomic_DNA"/>
</dbReference>
<reference evidence="1 3" key="1">
    <citation type="submission" date="2015-02" db="EMBL/GenBank/DDBJ databases">
        <title>Whole genome sequencing of multiple isolates of three species of pepper and tomato-infecting xanthomonads reveals genetic diversity in field strains and pinpoints effectors responsible for host specificity.</title>
        <authorList>
            <person name="Schwartz A."/>
            <person name="Dahlbeck D."/>
            <person name="Staskawicz B."/>
            <person name="Bart R."/>
            <person name="Potnis N."/>
            <person name="Minsavage G."/>
            <person name="Timilsina S."/>
            <person name="Goss E."/>
            <person name="Jones J."/>
            <person name="Vallad G."/>
            <person name="Barak J."/>
            <person name="Miller S."/>
            <person name="Ritchie D."/>
            <person name="Martins J.Jr."/>
            <person name="Patane J.S."/>
            <person name="Setubal J.C."/>
        </authorList>
    </citation>
    <scope>NUCLEOTIDE SEQUENCE [LARGE SCALE GENOMIC DNA]</scope>
    <source>
        <strain evidence="1 3">Xp3-15</strain>
    </source>
</reference>
<keyword evidence="3" id="KW-1185">Reference proteome</keyword>
<dbReference type="EMBL" id="JZUY01000042">
    <property type="protein sequence ID" value="KLC04715.1"/>
    <property type="molecule type" value="Genomic_DNA"/>
</dbReference>
<gene>
    <name evidence="2" type="ORF">DB769_10995</name>
    <name evidence="1" type="ORF">XP315_14155</name>
</gene>
<feature type="non-terminal residue" evidence="2">
    <location>
        <position position="1"/>
    </location>
</feature>
<dbReference type="Proteomes" id="UP000035369">
    <property type="component" value="Unassembled WGS sequence"/>
</dbReference>
<evidence type="ECO:0000313" key="4">
    <source>
        <dbReference type="Proteomes" id="UP000289372"/>
    </source>
</evidence>
<dbReference type="AlphaFoldDB" id="A0AAQ0YW25"/>
<organism evidence="2 4">
    <name type="scientific">Xanthomonas perforans</name>
    <dbReference type="NCBI Taxonomy" id="442694"/>
    <lineage>
        <taxon>Bacteria</taxon>
        <taxon>Pseudomonadati</taxon>
        <taxon>Pseudomonadota</taxon>
        <taxon>Gammaproteobacteria</taxon>
        <taxon>Lysobacterales</taxon>
        <taxon>Lysobacteraceae</taxon>
        <taxon>Xanthomonas</taxon>
    </lineage>
</organism>
<dbReference type="RefSeq" id="WP_046931957.1">
    <property type="nucleotide sequence ID" value="NZ_JZUY01000042.1"/>
</dbReference>
<dbReference type="Proteomes" id="UP000289372">
    <property type="component" value="Unassembled WGS sequence"/>
</dbReference>